<reference evidence="1" key="1">
    <citation type="journal article" date="2013" name="Environ. Microbiol.">
        <title>Seasonally variable intestinal metagenomes of the red palm weevil (Rhynchophorus ferrugineus).</title>
        <authorList>
            <person name="Jia S."/>
            <person name="Zhang X."/>
            <person name="Zhang G."/>
            <person name="Yin A."/>
            <person name="Zhang S."/>
            <person name="Li F."/>
            <person name="Wang L."/>
            <person name="Zhao D."/>
            <person name="Yun Q."/>
            <person name="Tala"/>
            <person name="Wang J."/>
            <person name="Sun G."/>
            <person name="Baabdullah M."/>
            <person name="Yu X."/>
            <person name="Hu S."/>
            <person name="Al-Mssallem I.S."/>
            <person name="Yu J."/>
        </authorList>
    </citation>
    <scope>NUCLEOTIDE SEQUENCE</scope>
</reference>
<dbReference type="InterPro" id="IPR013207">
    <property type="entry name" value="LGFP"/>
</dbReference>
<name>A0A060BVV3_9NOCA</name>
<dbReference type="EMBL" id="KF121264">
    <property type="protein sequence ID" value="AIA88548.1"/>
    <property type="molecule type" value="Genomic_DNA"/>
</dbReference>
<proteinExistence type="predicted"/>
<evidence type="ECO:0000313" key="1">
    <source>
        <dbReference type="EMBL" id="AIA88548.1"/>
    </source>
</evidence>
<organism evidence="1">
    <name type="scientific">uncultured Nocardia sp</name>
    <dbReference type="NCBI Taxonomy" id="259309"/>
    <lineage>
        <taxon>Bacteria</taxon>
        <taxon>Bacillati</taxon>
        <taxon>Actinomycetota</taxon>
        <taxon>Actinomycetes</taxon>
        <taxon>Mycobacteriales</taxon>
        <taxon>Nocardiaceae</taxon>
        <taxon>Nocardia</taxon>
        <taxon>environmental samples</taxon>
    </lineage>
</organism>
<sequence>MGKPLGPVVKLPSGGSFITLENGSLYENPDSGKVFAVHGAIGDHWGTLGYESGRLGYPTSDETKVDGGLAQTFQNGTLTFADGKVTVS</sequence>
<protein>
    <submittedName>
        <fullName evidence="1">CAZy families CE1 protein</fullName>
    </submittedName>
</protein>
<dbReference type="Pfam" id="PF08310">
    <property type="entry name" value="LGFP"/>
    <property type="match status" value="2"/>
</dbReference>
<accession>A0A060BVV3</accession>
<dbReference type="AlphaFoldDB" id="A0A060BVV3"/>